<evidence type="ECO:0000313" key="3">
    <source>
        <dbReference type="EMBL" id="BAD58287.1"/>
    </source>
</evidence>
<feature type="compositionally biased region" description="Basic and acidic residues" evidence="1">
    <location>
        <begin position="12"/>
        <end position="25"/>
    </location>
</feature>
<evidence type="ECO:0000256" key="1">
    <source>
        <dbReference type="SAM" id="MobiDB-lite"/>
    </source>
</evidence>
<dbReference type="KEGG" id="nfa:NFA_34390"/>
<feature type="region of interest" description="Disordered" evidence="1">
    <location>
        <begin position="1"/>
        <end position="74"/>
    </location>
</feature>
<dbReference type="HOGENOM" id="CLU_862857_0_0_11"/>
<keyword evidence="2" id="KW-1133">Transmembrane helix</keyword>
<dbReference type="AlphaFoldDB" id="Q5YU54"/>
<dbReference type="STRING" id="247156.NFA_34390"/>
<dbReference type="Proteomes" id="UP000006820">
    <property type="component" value="Chromosome"/>
</dbReference>
<dbReference type="eggNOG" id="COG0515">
    <property type="taxonomic scope" value="Bacteria"/>
</dbReference>
<accession>Q5YU54</accession>
<evidence type="ECO:0000256" key="2">
    <source>
        <dbReference type="SAM" id="Phobius"/>
    </source>
</evidence>
<keyword evidence="2" id="KW-0472">Membrane</keyword>
<dbReference type="EMBL" id="AP006618">
    <property type="protein sequence ID" value="BAD58287.1"/>
    <property type="molecule type" value="Genomic_DNA"/>
</dbReference>
<reference evidence="3 4" key="1">
    <citation type="journal article" date="2004" name="Proc. Natl. Acad. Sci. U.S.A.">
        <title>The complete genomic sequence of Nocardia farcinica IFM 10152.</title>
        <authorList>
            <person name="Ishikawa J."/>
            <person name="Yamashita A."/>
            <person name="Mikami Y."/>
            <person name="Hoshino Y."/>
            <person name="Kurita H."/>
            <person name="Hotta K."/>
            <person name="Shiba T."/>
            <person name="Hattori M."/>
        </authorList>
    </citation>
    <scope>NUCLEOTIDE SEQUENCE [LARGE SCALE GENOMIC DNA]</scope>
    <source>
        <strain evidence="3 4">IFM 10152</strain>
    </source>
</reference>
<feature type="transmembrane region" description="Helical" evidence="2">
    <location>
        <begin position="83"/>
        <end position="106"/>
    </location>
</feature>
<keyword evidence="2" id="KW-0812">Transmembrane</keyword>
<proteinExistence type="predicted"/>
<keyword evidence="4" id="KW-1185">Reference proteome</keyword>
<evidence type="ECO:0000313" key="4">
    <source>
        <dbReference type="Proteomes" id="UP000006820"/>
    </source>
</evidence>
<sequence length="322" mass="34026">MAGPWSVSSPPDGRHGAGGEHRSPREPQGIVSTTGTDHAARRAGAPHSPPSSTSGAPHHFPPHHGLPGFRSAEFRRHPSGNRAVIAVCSAAMSVAVVVILASVWALRAGPSGHAPAPTTPSRIQAATSATSTTVTTYDLLDKSGRAFPTLLPQGANGPRRSGPAYQNAKCTAKERSGTPRLEVEPLVSSPWLLVWDCEKAVENAENPLLSQDYVILVYDSPATARAVVSQLPPHDTEAGTKNGNPYTSHQWRVPDGATPGGMTAYHTVNRVVSFENDPERSNSLVFISVWGTTGERLPSGVVGTAPPYAQDKVRAWWDAATL</sequence>
<protein>
    <submittedName>
        <fullName evidence="3">Uncharacterized protein</fullName>
    </submittedName>
</protein>
<gene>
    <name evidence="3" type="ordered locus">NFA_34390</name>
</gene>
<organism evidence="3 4">
    <name type="scientific">Nocardia farcinica (strain IFM 10152)</name>
    <dbReference type="NCBI Taxonomy" id="247156"/>
    <lineage>
        <taxon>Bacteria</taxon>
        <taxon>Bacillati</taxon>
        <taxon>Actinomycetota</taxon>
        <taxon>Actinomycetes</taxon>
        <taxon>Mycobacteriales</taxon>
        <taxon>Nocardiaceae</taxon>
        <taxon>Nocardia</taxon>
    </lineage>
</organism>
<name>Q5YU54_NOCFA</name>